<feature type="region of interest" description="Disordered" evidence="1">
    <location>
        <begin position="1"/>
        <end position="28"/>
    </location>
</feature>
<dbReference type="Proteomes" id="UP000324800">
    <property type="component" value="Unassembled WGS sequence"/>
</dbReference>
<dbReference type="EMBL" id="SNRW01000229">
    <property type="protein sequence ID" value="KAA6402469.1"/>
    <property type="molecule type" value="Genomic_DNA"/>
</dbReference>
<feature type="region of interest" description="Disordered" evidence="1">
    <location>
        <begin position="258"/>
        <end position="282"/>
    </location>
</feature>
<reference evidence="2 3" key="1">
    <citation type="submission" date="2019-03" db="EMBL/GenBank/DDBJ databases">
        <title>Single cell metagenomics reveals metabolic interactions within the superorganism composed of flagellate Streblomastix strix and complex community of Bacteroidetes bacteria on its surface.</title>
        <authorList>
            <person name="Treitli S.C."/>
            <person name="Kolisko M."/>
            <person name="Husnik F."/>
            <person name="Keeling P."/>
            <person name="Hampl V."/>
        </authorList>
    </citation>
    <scope>NUCLEOTIDE SEQUENCE [LARGE SCALE GENOMIC DNA]</scope>
    <source>
        <strain evidence="2">ST1C</strain>
    </source>
</reference>
<evidence type="ECO:0000313" key="3">
    <source>
        <dbReference type="Proteomes" id="UP000324800"/>
    </source>
</evidence>
<sequence>MAHHRDDEDDDENQQINQQNRNQADHGAQNADVIQNALPDWLNILMGRPRDTSNAIRALQQHEATTKLFEHCQRRKAFDLNPTSERASKRKRELLTGDGDAEDDVETALLAVLIQRACVAASTALIQVDFPATQRFILTCHHVARVIAGDASQRRDMKLVTDEFKLLIGKKGSVLNASSKQSKDQIKELNTSIKLIASKQPIPHMMQQQPFLSQPASQQFTQFIPQAMMMQSQQQQPTSQIGSQQRMAAPKYALLGIETGSVEHQNQQMEKDSDDDADADSE</sequence>
<organism evidence="2 3">
    <name type="scientific">Streblomastix strix</name>
    <dbReference type="NCBI Taxonomy" id="222440"/>
    <lineage>
        <taxon>Eukaryota</taxon>
        <taxon>Metamonada</taxon>
        <taxon>Preaxostyla</taxon>
        <taxon>Oxymonadida</taxon>
        <taxon>Streblomastigidae</taxon>
        <taxon>Streblomastix</taxon>
    </lineage>
</organism>
<evidence type="ECO:0000313" key="2">
    <source>
        <dbReference type="EMBL" id="KAA6402469.1"/>
    </source>
</evidence>
<gene>
    <name evidence="2" type="ORF">EZS28_002003</name>
</gene>
<accession>A0A5J4X7F3</accession>
<dbReference type="AlphaFoldDB" id="A0A5J4X7F3"/>
<evidence type="ECO:0000256" key="1">
    <source>
        <dbReference type="SAM" id="MobiDB-lite"/>
    </source>
</evidence>
<name>A0A5J4X7F3_9EUKA</name>
<feature type="compositionally biased region" description="Acidic residues" evidence="1">
    <location>
        <begin position="272"/>
        <end position="282"/>
    </location>
</feature>
<comment type="caution">
    <text evidence="2">The sequence shown here is derived from an EMBL/GenBank/DDBJ whole genome shotgun (WGS) entry which is preliminary data.</text>
</comment>
<protein>
    <submittedName>
        <fullName evidence="2">Uncharacterized protein</fullName>
    </submittedName>
</protein>
<proteinExistence type="predicted"/>